<keyword evidence="2" id="KW-0732">Signal</keyword>
<keyword evidence="5" id="KW-1185">Reference proteome</keyword>
<proteinExistence type="predicted"/>
<dbReference type="SUPFAM" id="SSF49464">
    <property type="entry name" value="Carboxypeptidase regulatory domain-like"/>
    <property type="match status" value="1"/>
</dbReference>
<sequence>MNKIFYSLILALFVGQAFAQTNEVSATLKDSTGYTVIGAAIKLVSPKDTLSAVTDIDGNFTIKNVKNKSFSITVTALGFKNFSKAFNFESTTSNKFSLGTIILKNDVTLLQQVTVDGTPDVVVKEDTLQFRADQYKLKDNALAEDLLKKLPGVEVDRDGGVTAQGKQITRVRVNGKDFFGGDVKTATQNLPADILQNVQIIDDYGDQANITGIKDGEPEKILNFTIRPDRNKGYLTRGTVGFGDKDRYQASVFGAKFNNNQQISVLANFNNTNANIFNLTQQGGGRRGPRGGAMGFNSSGLTDVKSFGINYRDEWSKKVTAYGSYSIFGRNNTLESSSLQQNLASEKNGYTTIDDGKETDSKSKNLNHRFDFNIEYKIDSLNYLKVTPRVTFSTTDKTEDGKFSILNNGDLSSDGKYLDLNDSKNPNLGADILYNHRFARTTRNLSLSAYMNTSSSNSNQDYLNRSIKYGNDPITAAQNLYQKQLIENDNTSNNININTSYIEPLSKTKSLEFNYEYGYNKINNDRNVLESKIETDAPAFNADLSNDYKYSFITNRVGLNYRVKQDKISYTLGMGVQPSVLKGESAGKNLYTRNTAFNIYPSARFQYKFSRSKEFNINYNGRSNLPSYNQIQPVVDRSNIQYPVVGNPNLDAEFTNNVNIRFNNSNITSGNTFFTNFNANFTRDKIVSSVKSVKDPNSDAIQERSYANANGYYSLNGFYAYNRQLKEKKYVFGLRGMANYNNNISFLNDEKNIGKNLVLSQRVQIQIQPKDWLEVVPSVSYTYNRNNFTLDSRSNSEVHTWSTAFDSKVYFTKTFLWGAQADKNFNKGYNSVNANPFIINTYIEKQFFKGNTGALRLTAFDLLDESTAISRTVNESYILDSQSNKLSRYFMLTFTMRINKFAGSTNTNFNSGDRERYRPSGSGHQGMGRF</sequence>
<dbReference type="Pfam" id="PF14905">
    <property type="entry name" value="OMP_b-brl_3"/>
    <property type="match status" value="1"/>
</dbReference>
<reference evidence="5" key="1">
    <citation type="journal article" date="2019" name="Int. J. Syst. Evol. Microbiol.">
        <title>The Global Catalogue of Microorganisms (GCM) 10K type strain sequencing project: providing services to taxonomists for standard genome sequencing and annotation.</title>
        <authorList>
            <consortium name="The Broad Institute Genomics Platform"/>
            <consortium name="The Broad Institute Genome Sequencing Center for Infectious Disease"/>
            <person name="Wu L."/>
            <person name="Ma J."/>
        </authorList>
    </citation>
    <scope>NUCLEOTIDE SEQUENCE [LARGE SCALE GENOMIC DNA]</scope>
    <source>
        <strain evidence="5">CCUG 53762</strain>
    </source>
</reference>
<feature type="signal peptide" evidence="2">
    <location>
        <begin position="1"/>
        <end position="19"/>
    </location>
</feature>
<dbReference type="InterPro" id="IPR008969">
    <property type="entry name" value="CarboxyPept-like_regulatory"/>
</dbReference>
<gene>
    <name evidence="4" type="ORF">ACFSAH_10740</name>
</gene>
<evidence type="ECO:0000313" key="4">
    <source>
        <dbReference type="EMBL" id="MFD1630356.1"/>
    </source>
</evidence>
<dbReference type="SUPFAM" id="SSF56935">
    <property type="entry name" value="Porins"/>
    <property type="match status" value="1"/>
</dbReference>
<comment type="caution">
    <text evidence="4">The sequence shown here is derived from an EMBL/GenBank/DDBJ whole genome shotgun (WGS) entry which is preliminary data.</text>
</comment>
<evidence type="ECO:0000256" key="2">
    <source>
        <dbReference type="SAM" id="SignalP"/>
    </source>
</evidence>
<name>A0ABW4IC95_9SPHI</name>
<evidence type="ECO:0000259" key="3">
    <source>
        <dbReference type="Pfam" id="PF14905"/>
    </source>
</evidence>
<organism evidence="4 5">
    <name type="scientific">Pseudopedobacter beijingensis</name>
    <dbReference type="NCBI Taxonomy" id="1207056"/>
    <lineage>
        <taxon>Bacteria</taxon>
        <taxon>Pseudomonadati</taxon>
        <taxon>Bacteroidota</taxon>
        <taxon>Sphingobacteriia</taxon>
        <taxon>Sphingobacteriales</taxon>
        <taxon>Sphingobacteriaceae</taxon>
        <taxon>Pseudopedobacter</taxon>
    </lineage>
</organism>
<feature type="chain" id="PRO_5046204469" evidence="2">
    <location>
        <begin position="20"/>
        <end position="930"/>
    </location>
</feature>
<evidence type="ECO:0000256" key="1">
    <source>
        <dbReference type="SAM" id="MobiDB-lite"/>
    </source>
</evidence>
<dbReference type="InterPro" id="IPR041700">
    <property type="entry name" value="OMP_b-brl_3"/>
</dbReference>
<feature type="domain" description="Outer membrane protein beta-barrel" evidence="3">
    <location>
        <begin position="436"/>
        <end position="895"/>
    </location>
</feature>
<dbReference type="Pfam" id="PF13715">
    <property type="entry name" value="CarbopepD_reg_2"/>
    <property type="match status" value="1"/>
</dbReference>
<dbReference type="Proteomes" id="UP001597118">
    <property type="component" value="Unassembled WGS sequence"/>
</dbReference>
<accession>A0ABW4IC95</accession>
<evidence type="ECO:0000313" key="5">
    <source>
        <dbReference type="Proteomes" id="UP001597118"/>
    </source>
</evidence>
<protein>
    <submittedName>
        <fullName evidence="4">Outer membrane beta-barrel protein</fullName>
    </submittedName>
</protein>
<dbReference type="EMBL" id="JBHUDG010000016">
    <property type="protein sequence ID" value="MFD1630356.1"/>
    <property type="molecule type" value="Genomic_DNA"/>
</dbReference>
<dbReference type="RefSeq" id="WP_379662734.1">
    <property type="nucleotide sequence ID" value="NZ_JBHUDG010000016.1"/>
</dbReference>
<feature type="region of interest" description="Disordered" evidence="1">
    <location>
        <begin position="907"/>
        <end position="930"/>
    </location>
</feature>